<accession>A0A0K8UCB1</accession>
<proteinExistence type="predicted"/>
<sequence length="109" mass="11875">HHVAAFNLLLPSICCCRRSAEVITPLLPSRRCLQSIAVVAPLLPSRRCLQSAAAGITSLLPYIRCCLSHRGNELPLYPVPEGRKRRQTADAPGSLVAEGCHRKYSATTQ</sequence>
<feature type="non-terminal residue" evidence="1">
    <location>
        <position position="109"/>
    </location>
</feature>
<reference evidence="1" key="1">
    <citation type="submission" date="2015-06" db="EMBL/GenBank/DDBJ databases">
        <authorList>
            <person name="Hoefler B.C."/>
            <person name="Straight P.D."/>
        </authorList>
    </citation>
    <scope>NUCLEOTIDE SEQUENCE</scope>
</reference>
<dbReference type="EMBL" id="GDHF01028309">
    <property type="protein sequence ID" value="JAI24005.1"/>
    <property type="molecule type" value="Transcribed_RNA"/>
</dbReference>
<name>A0A0K8UCB1_BACLA</name>
<feature type="non-terminal residue" evidence="1">
    <location>
        <position position="1"/>
    </location>
</feature>
<gene>
    <name evidence="1" type="ORF">c0_g1_i6</name>
</gene>
<dbReference type="AlphaFoldDB" id="A0A0K8UCB1"/>
<evidence type="ECO:0000313" key="1">
    <source>
        <dbReference type="EMBL" id="JAI24005.1"/>
    </source>
</evidence>
<organism evidence="1">
    <name type="scientific">Bactrocera latifrons</name>
    <name type="common">Malaysian fruit fly</name>
    <name type="synonym">Chaetodacus latifrons</name>
    <dbReference type="NCBI Taxonomy" id="174628"/>
    <lineage>
        <taxon>Eukaryota</taxon>
        <taxon>Metazoa</taxon>
        <taxon>Ecdysozoa</taxon>
        <taxon>Arthropoda</taxon>
        <taxon>Hexapoda</taxon>
        <taxon>Insecta</taxon>
        <taxon>Pterygota</taxon>
        <taxon>Neoptera</taxon>
        <taxon>Endopterygota</taxon>
        <taxon>Diptera</taxon>
        <taxon>Brachycera</taxon>
        <taxon>Muscomorpha</taxon>
        <taxon>Tephritoidea</taxon>
        <taxon>Tephritidae</taxon>
        <taxon>Bactrocera</taxon>
        <taxon>Bactrocera</taxon>
    </lineage>
</organism>
<protein>
    <submittedName>
        <fullName evidence="1">Uncharacterized protein</fullName>
    </submittedName>
</protein>